<gene>
    <name evidence="2" type="ORF">Tsubulata_002549</name>
</gene>
<protein>
    <submittedName>
        <fullName evidence="2">Uncharacterized protein</fullName>
    </submittedName>
</protein>
<evidence type="ECO:0000256" key="1">
    <source>
        <dbReference type="SAM" id="Coils"/>
    </source>
</evidence>
<dbReference type="OrthoDB" id="1927690at2759"/>
<feature type="coiled-coil region" evidence="1">
    <location>
        <begin position="75"/>
        <end position="109"/>
    </location>
</feature>
<comment type="caution">
    <text evidence="2">The sequence shown here is derived from an EMBL/GenBank/DDBJ whole genome shotgun (WGS) entry which is preliminary data.</text>
</comment>
<dbReference type="Proteomes" id="UP001141552">
    <property type="component" value="Unassembled WGS sequence"/>
</dbReference>
<sequence>MEMEIASSSEPLDLDTIRSRISELEEIYRTCNDDDGFPEMPSSDSDELLQDCALQLESKVQQILADCSDVSFLGIEDLDAYLEHLKEELNTAEAENARITSEIEGLSRTNLEDSNRLESDIEMLKCSLDLISSQDSVKGIEGECFSYGEDQSELINSYGDQKLELVKRCVWFQIFKLDDQIEKSKTILKSMQDFDLTFKRLDTIEQIEAVFSGLKVIEFDGSCIRLSLVTFIPKLEDASCLQNLDDIGETSEVNHEFQIEVVTGSMEPKNVEMFPNDVYIGDITDAAKSFRQLHSEWPSLEMRSSLEWFVNKVQDRIVECTLRRLVVKHANHSRYSLEYWDRDETIVAHLVGGIDAVIKVPQGWPISPCPLGLISFRNPAHHSKDISLTFLCKIEEMANSLDVHVRQNLCNFVDAVEKALVEQTRLELQADKI</sequence>
<dbReference type="AlphaFoldDB" id="A0A9Q0G9D9"/>
<keyword evidence="1" id="KW-0175">Coiled coil</keyword>
<accession>A0A9Q0G9D9</accession>
<organism evidence="2 3">
    <name type="scientific">Turnera subulata</name>
    <dbReference type="NCBI Taxonomy" id="218843"/>
    <lineage>
        <taxon>Eukaryota</taxon>
        <taxon>Viridiplantae</taxon>
        <taxon>Streptophyta</taxon>
        <taxon>Embryophyta</taxon>
        <taxon>Tracheophyta</taxon>
        <taxon>Spermatophyta</taxon>
        <taxon>Magnoliopsida</taxon>
        <taxon>eudicotyledons</taxon>
        <taxon>Gunneridae</taxon>
        <taxon>Pentapetalae</taxon>
        <taxon>rosids</taxon>
        <taxon>fabids</taxon>
        <taxon>Malpighiales</taxon>
        <taxon>Passifloraceae</taxon>
        <taxon>Turnera</taxon>
    </lineage>
</organism>
<evidence type="ECO:0000313" key="3">
    <source>
        <dbReference type="Proteomes" id="UP001141552"/>
    </source>
</evidence>
<reference evidence="2" key="1">
    <citation type="submission" date="2022-02" db="EMBL/GenBank/DDBJ databases">
        <authorList>
            <person name="Henning P.M."/>
            <person name="McCubbin A.G."/>
            <person name="Shore J.S."/>
        </authorList>
    </citation>
    <scope>NUCLEOTIDE SEQUENCE</scope>
    <source>
        <strain evidence="2">F60SS</strain>
        <tissue evidence="2">Leaves</tissue>
    </source>
</reference>
<name>A0A9Q0G9D9_9ROSI</name>
<dbReference type="EMBL" id="JAKUCV010001512">
    <property type="protein sequence ID" value="KAJ4846034.1"/>
    <property type="molecule type" value="Genomic_DNA"/>
</dbReference>
<reference evidence="2" key="2">
    <citation type="journal article" date="2023" name="Plants (Basel)">
        <title>Annotation of the Turnera subulata (Passifloraceae) Draft Genome Reveals the S-Locus Evolved after the Divergence of Turneroideae from Passifloroideae in a Stepwise Manner.</title>
        <authorList>
            <person name="Henning P.M."/>
            <person name="Roalson E.H."/>
            <person name="Mir W."/>
            <person name="McCubbin A.G."/>
            <person name="Shore J.S."/>
        </authorList>
    </citation>
    <scope>NUCLEOTIDE SEQUENCE</scope>
    <source>
        <strain evidence="2">F60SS</strain>
    </source>
</reference>
<dbReference type="PANTHER" id="PTHR36037">
    <property type="entry name" value="RNA-DIRECTED DNA POLYMERASE (REVERSE TRANSCRIPTASE)-RELATED FAMILY PROTEIN"/>
    <property type="match status" value="1"/>
</dbReference>
<dbReference type="PANTHER" id="PTHR36037:SF1">
    <property type="entry name" value="RNA-DIRECTED DNA POLYMERASE (REVERSE TRANSCRIPTASE)-RELATED FAMILY PROTEIN"/>
    <property type="match status" value="1"/>
</dbReference>
<evidence type="ECO:0000313" key="2">
    <source>
        <dbReference type="EMBL" id="KAJ4846034.1"/>
    </source>
</evidence>
<proteinExistence type="predicted"/>
<keyword evidence="3" id="KW-1185">Reference proteome</keyword>